<evidence type="ECO:0000256" key="1">
    <source>
        <dbReference type="SAM" id="MobiDB-lite"/>
    </source>
</evidence>
<feature type="region of interest" description="Disordered" evidence="1">
    <location>
        <begin position="1"/>
        <end position="29"/>
    </location>
</feature>
<reference evidence="2" key="1">
    <citation type="journal article" date="2020" name="Nature">
        <title>Giant virus diversity and host interactions through global metagenomics.</title>
        <authorList>
            <person name="Schulz F."/>
            <person name="Roux S."/>
            <person name="Paez-Espino D."/>
            <person name="Jungbluth S."/>
            <person name="Walsh D.A."/>
            <person name="Denef V.J."/>
            <person name="McMahon K.D."/>
            <person name="Konstantinidis K.T."/>
            <person name="Eloe-Fadrosh E.A."/>
            <person name="Kyrpides N.C."/>
            <person name="Woyke T."/>
        </authorList>
    </citation>
    <scope>NUCLEOTIDE SEQUENCE</scope>
    <source>
        <strain evidence="2">GVMAG-M-3300023184-178</strain>
    </source>
</reference>
<evidence type="ECO:0000313" key="2">
    <source>
        <dbReference type="EMBL" id="QHT84995.1"/>
    </source>
</evidence>
<accession>A0A6C0HXZ7</accession>
<dbReference type="AlphaFoldDB" id="A0A6C0HXZ7"/>
<protein>
    <submittedName>
        <fullName evidence="2">Uncharacterized protein</fullName>
    </submittedName>
</protein>
<sequence>MKKETEEETEKKKDKLEKQREEERRIGAFHKEFFGEDDFSATAT</sequence>
<proteinExistence type="predicted"/>
<name>A0A6C0HXZ7_9ZZZZ</name>
<organism evidence="2">
    <name type="scientific">viral metagenome</name>
    <dbReference type="NCBI Taxonomy" id="1070528"/>
    <lineage>
        <taxon>unclassified sequences</taxon>
        <taxon>metagenomes</taxon>
        <taxon>organismal metagenomes</taxon>
    </lineage>
</organism>
<dbReference type="EMBL" id="MN740029">
    <property type="protein sequence ID" value="QHT84995.1"/>
    <property type="molecule type" value="Genomic_DNA"/>
</dbReference>